<dbReference type="AlphaFoldDB" id="A0A5C3DSC1"/>
<keyword evidence="1" id="KW-1133">Transmembrane helix</keyword>
<keyword evidence="1" id="KW-0812">Transmembrane</keyword>
<reference evidence="2 3" key="1">
    <citation type="submission" date="2018-03" db="EMBL/GenBank/DDBJ databases">
        <authorList>
            <person name="Guldener U."/>
        </authorList>
    </citation>
    <scope>NUCLEOTIDE SEQUENCE [LARGE SCALE GENOMIC DNA]</scope>
    <source>
        <strain evidence="2 3">NBRC100155</strain>
    </source>
</reference>
<evidence type="ECO:0000256" key="1">
    <source>
        <dbReference type="SAM" id="Phobius"/>
    </source>
</evidence>
<accession>A0A5C3DSC1</accession>
<keyword evidence="3" id="KW-1185">Reference proteome</keyword>
<gene>
    <name evidence="2" type="ORF">UTRI_10039</name>
</gene>
<feature type="transmembrane region" description="Helical" evidence="1">
    <location>
        <begin position="80"/>
        <end position="99"/>
    </location>
</feature>
<sequence>MDHVLDHEFDEMEQGLIGAEGAPDNNSSIVDQLVSWVDWARDAFCIRVIFNPLTLRIAYPPPSRLALDVIIHPVNLAYRFILYSFSLPIAGCNIVFAICRY</sequence>
<evidence type="ECO:0000313" key="3">
    <source>
        <dbReference type="Proteomes" id="UP000324022"/>
    </source>
</evidence>
<dbReference type="EMBL" id="OOIN01000001">
    <property type="protein sequence ID" value="SPO20480.1"/>
    <property type="molecule type" value="Genomic_DNA"/>
</dbReference>
<keyword evidence="1" id="KW-0472">Membrane</keyword>
<proteinExistence type="predicted"/>
<organism evidence="2 3">
    <name type="scientific">Ustilago trichophora</name>
    <dbReference type="NCBI Taxonomy" id="86804"/>
    <lineage>
        <taxon>Eukaryota</taxon>
        <taxon>Fungi</taxon>
        <taxon>Dikarya</taxon>
        <taxon>Basidiomycota</taxon>
        <taxon>Ustilaginomycotina</taxon>
        <taxon>Ustilaginomycetes</taxon>
        <taxon>Ustilaginales</taxon>
        <taxon>Ustilaginaceae</taxon>
        <taxon>Ustilago</taxon>
    </lineage>
</organism>
<protein>
    <submittedName>
        <fullName evidence="2">Uncharacterized protein</fullName>
    </submittedName>
</protein>
<dbReference type="Proteomes" id="UP000324022">
    <property type="component" value="Unassembled WGS sequence"/>
</dbReference>
<evidence type="ECO:0000313" key="2">
    <source>
        <dbReference type="EMBL" id="SPO20480.1"/>
    </source>
</evidence>
<name>A0A5C3DSC1_9BASI</name>